<accession>A0A267EVU9</accession>
<keyword evidence="1" id="KW-1133">Transmembrane helix</keyword>
<keyword evidence="1" id="KW-0812">Transmembrane</keyword>
<evidence type="ECO:0000313" key="3">
    <source>
        <dbReference type="Proteomes" id="UP000215902"/>
    </source>
</evidence>
<dbReference type="AlphaFoldDB" id="A0A267EVU9"/>
<reference evidence="2 3" key="1">
    <citation type="submission" date="2017-06" db="EMBL/GenBank/DDBJ databases">
        <title>A platform for efficient transgenesis in Macrostomum lignano, a flatworm model organism for stem cell research.</title>
        <authorList>
            <person name="Berezikov E."/>
        </authorList>
    </citation>
    <scope>NUCLEOTIDE SEQUENCE [LARGE SCALE GENOMIC DNA]</scope>
    <source>
        <strain evidence="2">DV1</strain>
        <tissue evidence="2">Whole organism</tissue>
    </source>
</reference>
<keyword evidence="3" id="KW-1185">Reference proteome</keyword>
<comment type="caution">
    <text evidence="2">The sequence shown here is derived from an EMBL/GenBank/DDBJ whole genome shotgun (WGS) entry which is preliminary data.</text>
</comment>
<dbReference type="Proteomes" id="UP000215902">
    <property type="component" value="Unassembled WGS sequence"/>
</dbReference>
<dbReference type="EMBL" id="NIVC01001693">
    <property type="protein sequence ID" value="PAA65007.1"/>
    <property type="molecule type" value="Genomic_DNA"/>
</dbReference>
<sequence>MSAITREEQQARRRDDAWQSAQHRYQIVSKAARDANKQTKDLLIILQETESHRAQLSTEQLNLVRSLLTASNSLSSSSRACFNLAEDFATPLAADVSDGEYFDRNFLLQKQCREKAQAFLNDHRELISAKEAFLRCLDNGRLLLSQNPRDVYRTIGGVALLVGGCIGFDRHIINGLEILWLKTLLKAGCLFVAFTGGCLVLKVQLQASDRSASSYRLGELTVRLMQLLDSIDELSIN</sequence>
<evidence type="ECO:0000256" key="1">
    <source>
        <dbReference type="SAM" id="Phobius"/>
    </source>
</evidence>
<feature type="transmembrane region" description="Helical" evidence="1">
    <location>
        <begin position="151"/>
        <end position="173"/>
    </location>
</feature>
<feature type="transmembrane region" description="Helical" evidence="1">
    <location>
        <begin position="179"/>
        <end position="201"/>
    </location>
</feature>
<gene>
    <name evidence="2" type="ORF">BOX15_Mlig021773g1</name>
</gene>
<proteinExistence type="predicted"/>
<keyword evidence="1" id="KW-0472">Membrane</keyword>
<name>A0A267EVU9_9PLAT</name>
<organism evidence="2 3">
    <name type="scientific">Macrostomum lignano</name>
    <dbReference type="NCBI Taxonomy" id="282301"/>
    <lineage>
        <taxon>Eukaryota</taxon>
        <taxon>Metazoa</taxon>
        <taxon>Spiralia</taxon>
        <taxon>Lophotrochozoa</taxon>
        <taxon>Platyhelminthes</taxon>
        <taxon>Rhabditophora</taxon>
        <taxon>Macrostomorpha</taxon>
        <taxon>Macrostomida</taxon>
        <taxon>Macrostomidae</taxon>
        <taxon>Macrostomum</taxon>
    </lineage>
</organism>
<protein>
    <submittedName>
        <fullName evidence="2">Uncharacterized protein</fullName>
    </submittedName>
</protein>
<evidence type="ECO:0000313" key="2">
    <source>
        <dbReference type="EMBL" id="PAA65007.1"/>
    </source>
</evidence>